<organism evidence="3 4">
    <name type="scientific">Caenorhabditis angaria</name>
    <dbReference type="NCBI Taxonomy" id="860376"/>
    <lineage>
        <taxon>Eukaryota</taxon>
        <taxon>Metazoa</taxon>
        <taxon>Ecdysozoa</taxon>
        <taxon>Nematoda</taxon>
        <taxon>Chromadorea</taxon>
        <taxon>Rhabditida</taxon>
        <taxon>Rhabditina</taxon>
        <taxon>Rhabditomorpha</taxon>
        <taxon>Rhabditoidea</taxon>
        <taxon>Rhabditidae</taxon>
        <taxon>Peloderinae</taxon>
        <taxon>Caenorhabditis</taxon>
    </lineage>
</organism>
<dbReference type="InterPro" id="IPR012877">
    <property type="entry name" value="Dhs-27"/>
</dbReference>
<dbReference type="PANTHER" id="PTHR23020">
    <property type="entry name" value="UNCHARACTERIZED NUCLEAR HORMONE RECEPTOR-RELATED"/>
    <property type="match status" value="1"/>
</dbReference>
<reference evidence="3" key="1">
    <citation type="submission" date="2022-11" db="EMBL/GenBank/DDBJ databases">
        <authorList>
            <person name="Kikuchi T."/>
        </authorList>
    </citation>
    <scope>NUCLEOTIDE SEQUENCE</scope>
    <source>
        <strain evidence="3">PS1010</strain>
    </source>
</reference>
<evidence type="ECO:0000256" key="1">
    <source>
        <dbReference type="SAM" id="Phobius"/>
    </source>
</evidence>
<proteinExistence type="predicted"/>
<name>A0A9P1IIJ7_9PELO</name>
<evidence type="ECO:0000313" key="4">
    <source>
        <dbReference type="Proteomes" id="UP001152747"/>
    </source>
</evidence>
<dbReference type="Gene3D" id="3.90.1200.10">
    <property type="match status" value="1"/>
</dbReference>
<keyword evidence="1" id="KW-1133">Transmembrane helix</keyword>
<keyword evidence="1" id="KW-0812">Transmembrane</keyword>
<gene>
    <name evidence="3" type="ORF">CAMP_LOCUS8170</name>
</gene>
<dbReference type="EMBL" id="CANHGI010000003">
    <property type="protein sequence ID" value="CAI5445533.1"/>
    <property type="molecule type" value="Genomic_DNA"/>
</dbReference>
<keyword evidence="1" id="KW-0472">Membrane</keyword>
<dbReference type="SMART" id="SM00587">
    <property type="entry name" value="CHK"/>
    <property type="match status" value="1"/>
</dbReference>
<evidence type="ECO:0000259" key="2">
    <source>
        <dbReference type="SMART" id="SM00587"/>
    </source>
</evidence>
<feature type="transmembrane region" description="Helical" evidence="1">
    <location>
        <begin position="320"/>
        <end position="339"/>
    </location>
</feature>
<comment type="caution">
    <text evidence="3">The sequence shown here is derived from an EMBL/GenBank/DDBJ whole genome shotgun (WGS) entry which is preliminary data.</text>
</comment>
<dbReference type="AlphaFoldDB" id="A0A9P1IIJ7"/>
<dbReference type="InterPro" id="IPR015897">
    <property type="entry name" value="CHK_kinase-like"/>
</dbReference>
<dbReference type="Pfam" id="PF07914">
    <property type="entry name" value="DUF1679"/>
    <property type="match status" value="1"/>
</dbReference>
<dbReference type="Proteomes" id="UP001152747">
    <property type="component" value="Unassembled WGS sequence"/>
</dbReference>
<accession>A0A9P1IIJ7</accession>
<dbReference type="PANTHER" id="PTHR23020:SF41">
    <property type="entry name" value="AMINOGLYCOSIDE PHOSPHOTRANSFERASE DOMAIN-CONTAINING PROTEIN"/>
    <property type="match status" value="1"/>
</dbReference>
<feature type="domain" description="CHK kinase-like" evidence="2">
    <location>
        <begin position="127"/>
        <end position="307"/>
    </location>
</feature>
<dbReference type="InterPro" id="IPR011009">
    <property type="entry name" value="Kinase-like_dom_sf"/>
</dbReference>
<dbReference type="InterPro" id="IPR052961">
    <property type="entry name" value="Oxido-Kinase-like_Enzymes"/>
</dbReference>
<dbReference type="SUPFAM" id="SSF56112">
    <property type="entry name" value="Protein kinase-like (PK-like)"/>
    <property type="match status" value="1"/>
</dbReference>
<protein>
    <recommendedName>
        <fullName evidence="2">CHK kinase-like domain-containing protein</fullName>
    </recommendedName>
</protein>
<dbReference type="OrthoDB" id="5914377at2759"/>
<sequence length="378" mass="43718">MENVRNLIEASFPDVKNFKKEIDVKIECLENARSFWSECYRVTLTPKNAEIMYKVVSPLFIKVSRISDTNSCLDADNEEENTKILLKLSERETQFLNDFRNFDFKNFPIPRNFLAIDIDLDKTPGGLVSEDLSGFAKSVQYIPGFTDSQMLQILRALAGFHFSVLSKSNEILWENYENSLYDADYINMLYNDTLDLENIVPDQFAGKIQSIKHIFNTDSVRIAQESDKLQNMPEVLSHNDLNSSNILWNTENGKIAGFIDFQHLARGSIVFDIIRLLTLGLSVEKRRENTIRYLQFYYDSLAELLGDELNFTFEQLLLSFHTHFGFVSATTLFGCYYYYKMYNEDSINLAEKQNSSSDAQEILNRALGIIEDIEKLRK</sequence>
<keyword evidence="4" id="KW-1185">Reference proteome</keyword>
<evidence type="ECO:0000313" key="3">
    <source>
        <dbReference type="EMBL" id="CAI5445533.1"/>
    </source>
</evidence>